<dbReference type="AlphaFoldDB" id="A0A0C5VKV0"/>
<dbReference type="EMBL" id="CP007142">
    <property type="protein sequence ID" value="AJQ94018.1"/>
    <property type="molecule type" value="Genomic_DNA"/>
</dbReference>
<reference evidence="1 2" key="1">
    <citation type="submission" date="2014-01" db="EMBL/GenBank/DDBJ databases">
        <title>Full genme sequencing of cellulolytic bacterium Gynuella sunshinyii YC6258T gen. nov., sp. nov.</title>
        <authorList>
            <person name="Khan H."/>
            <person name="Chung E.J."/>
            <person name="Chung Y.R."/>
        </authorList>
    </citation>
    <scope>NUCLEOTIDE SEQUENCE [LARGE SCALE GENOMIC DNA]</scope>
    <source>
        <strain evidence="1 2">YC6258</strain>
    </source>
</reference>
<accession>A0A0C5VKV0</accession>
<protein>
    <submittedName>
        <fullName evidence="1">Uncharacterized protein</fullName>
    </submittedName>
</protein>
<gene>
    <name evidence="1" type="ORF">YC6258_01974</name>
</gene>
<proteinExistence type="predicted"/>
<organism evidence="1 2">
    <name type="scientific">Gynuella sunshinyii YC6258</name>
    <dbReference type="NCBI Taxonomy" id="1445510"/>
    <lineage>
        <taxon>Bacteria</taxon>
        <taxon>Pseudomonadati</taxon>
        <taxon>Pseudomonadota</taxon>
        <taxon>Gammaproteobacteria</taxon>
        <taxon>Oceanospirillales</taxon>
        <taxon>Saccharospirillaceae</taxon>
        <taxon>Gynuella</taxon>
    </lineage>
</organism>
<evidence type="ECO:0000313" key="2">
    <source>
        <dbReference type="Proteomes" id="UP000032266"/>
    </source>
</evidence>
<dbReference type="HOGENOM" id="CLU_3290385_0_0_6"/>
<keyword evidence="2" id="KW-1185">Reference proteome</keyword>
<dbReference type="Proteomes" id="UP000032266">
    <property type="component" value="Chromosome"/>
</dbReference>
<name>A0A0C5VKV0_9GAMM</name>
<sequence>MERIREPVLQNIEQALLQMDTICLRLLKIGMVDSRRIRIF</sequence>
<evidence type="ECO:0000313" key="1">
    <source>
        <dbReference type="EMBL" id="AJQ94018.1"/>
    </source>
</evidence>
<dbReference type="KEGG" id="gsn:YC6258_01974"/>